<dbReference type="Gene3D" id="3.30.40.10">
    <property type="entry name" value="Zinc/RING finger domain, C3HC4 (zinc finger)"/>
    <property type="match status" value="1"/>
</dbReference>
<dbReference type="PANTHER" id="PTHR14296:SF16">
    <property type="entry name" value="REMODELING AND SPACING FACTOR 1"/>
    <property type="match status" value="1"/>
</dbReference>
<feature type="compositionally biased region" description="Acidic residues" evidence="5">
    <location>
        <begin position="465"/>
        <end position="477"/>
    </location>
</feature>
<feature type="compositionally biased region" description="Basic and acidic residues" evidence="5">
    <location>
        <begin position="702"/>
        <end position="711"/>
    </location>
</feature>
<evidence type="ECO:0000313" key="7">
    <source>
        <dbReference type="EMBL" id="CAB3399943.1"/>
    </source>
</evidence>
<feature type="compositionally biased region" description="Acidic residues" evidence="5">
    <location>
        <begin position="808"/>
        <end position="817"/>
    </location>
</feature>
<dbReference type="InterPro" id="IPR011011">
    <property type="entry name" value="Znf_FYVE_PHD"/>
</dbReference>
<dbReference type="Proteomes" id="UP000494206">
    <property type="component" value="Unassembled WGS sequence"/>
</dbReference>
<feature type="compositionally biased region" description="Basic and acidic residues" evidence="5">
    <location>
        <begin position="851"/>
        <end position="862"/>
    </location>
</feature>
<sequence length="1172" mass="132458">MSEGETGAAEIKEETKDVKEESEAENEGNIKTEVDEPGDVKEEVKEEDEDEEDDEEQEDEEEVIPPPVVEVSQLHADPDFATICSFFNKFAVLSGLKQLSFTKLETLLTTYENNKVPRELIDLHLILLRRVRFTHAKADNWEFYLKKFLAISEHTQEELFKVERYGYAYIPIASKIQVLKALCEAQIDFNTKLREGILASCRTVDLRLIPVGTDRHGLSYWYQQDNECNVRMYTEEADDNCGGTWKLVAKSAEDLEQLIAKLEAEDLGYDRKMDPLVKLEEKNAQEGKSINSIYTTKGGTFLDTFIGEAVTKEMKEAIQAAKTERLNKKMKQIAAKAEESEESDEKEDEDAEPHEEEDRRVLPRRGASLRAVTNMKKVLTPYRKSSGTEKKKKAKSEEKDKSVTPSDEEESEEDGEEDDDDEEDEEEDEEEEEPSSGDEFKPKSEKRKRKKRRGRKPRKKKIDFDDLDEEDDSDGAEEEKKERKMATEDNACGKCKTSADWDVLLLCDCCDDAWHTYCLKPVLWFVPDGDWFCPKCKHGRLIEKLKKVQSHLLESLEKKAVEDKKKNSAAERLRREMDFVGISFANILPIATEAPATPNSSESEDDGTQRKSKRKAVKKLTTWNRAPREREQPMYVTGRRSCRQRTKVDYKGEEFEKMINEAVSNIDNAAIVTPEEPELDENGEVIPKAEKPKRQPARRKPRLNDLDHIPDSDDGGDNYDEPEEDPSEDDFIVEDSGSDFEDELPKTSRMRTSTRRNTRGRGAGGGRGRGKRRRSWSGSSSEDDRNEWRSESDSDGYVKRRKPKYAKEEEDESEEEMELKTTTGRPLRKAVAKAVIKRTLTSSSSDDEEKEINRPFKRMKNDSDEEFQAGEEEEKEDEEEDEEDEEEELEDESSPKTEEEDEEEEEEEEDDDDEEDDSDNSDSGMKKPKKEFRRMAGAPPLSSKISVAKPIAKRQAKRPENVNTGSILLGTVEVTPEPEQILTQPVQNSVPSAVGDKALTGSSTAIHTALSGQAHAHPLTSAPSVSTSLPGAPGAAPLKHDSTTCAAEHAIKHNISLPGPAVIEPMVQAHPIKYNPYQPQTSSTNIPGYAVPPPPQDMYGKVNPPQMNVVTNPYSTMRPAYQHPPSTYQMNAPVSNPYSVPAPVHNPYGQAPPPSETNEKPPHSTNGSYLTL</sequence>
<dbReference type="CDD" id="cd15543">
    <property type="entry name" value="PHD_RSF1"/>
    <property type="match status" value="1"/>
</dbReference>
<dbReference type="InterPro" id="IPR019787">
    <property type="entry name" value="Znf_PHD-finger"/>
</dbReference>
<feature type="region of interest" description="Disordered" evidence="5">
    <location>
        <begin position="1014"/>
        <end position="1041"/>
    </location>
</feature>
<keyword evidence="2 4" id="KW-0863">Zinc-finger</keyword>
<feature type="compositionally biased region" description="Basic and acidic residues" evidence="5">
    <location>
        <begin position="28"/>
        <end position="44"/>
    </location>
</feature>
<accession>A0A8S1E803</accession>
<dbReference type="AlphaFoldDB" id="A0A8S1E803"/>
<evidence type="ECO:0000256" key="1">
    <source>
        <dbReference type="ARBA" id="ARBA00022723"/>
    </source>
</evidence>
<dbReference type="EMBL" id="CADEPM010000002">
    <property type="protein sequence ID" value="CAB3399943.1"/>
    <property type="molecule type" value="Genomic_DNA"/>
</dbReference>
<evidence type="ECO:0000256" key="4">
    <source>
        <dbReference type="PROSITE-ProRule" id="PRU00146"/>
    </source>
</evidence>
<feature type="compositionally biased region" description="Basic residues" evidence="5">
    <location>
        <begin position="444"/>
        <end position="461"/>
    </location>
</feature>
<feature type="region of interest" description="Disordered" evidence="5">
    <location>
        <begin position="1"/>
        <end position="66"/>
    </location>
</feature>
<dbReference type="Pfam" id="PF00628">
    <property type="entry name" value="PHD"/>
    <property type="match status" value="1"/>
</dbReference>
<dbReference type="GO" id="GO:0031213">
    <property type="term" value="C:RSF complex"/>
    <property type="evidence" value="ECO:0007669"/>
    <property type="project" value="InterPro"/>
</dbReference>
<dbReference type="GO" id="GO:0008270">
    <property type="term" value="F:zinc ion binding"/>
    <property type="evidence" value="ECO:0007669"/>
    <property type="project" value="UniProtKB-KW"/>
</dbReference>
<feature type="compositionally biased region" description="Basic and acidic residues" evidence="5">
    <location>
        <begin position="10"/>
        <end position="21"/>
    </location>
</feature>
<feature type="compositionally biased region" description="Polar residues" evidence="5">
    <location>
        <begin position="1163"/>
        <end position="1172"/>
    </location>
</feature>
<comment type="caution">
    <text evidence="7">The sequence shown here is derived from an EMBL/GenBank/DDBJ whole genome shotgun (WGS) entry which is preliminary data.</text>
</comment>
<dbReference type="SUPFAM" id="SSF57903">
    <property type="entry name" value="FYVE/PHD zinc finger"/>
    <property type="match status" value="1"/>
</dbReference>
<dbReference type="InterPro" id="IPR013083">
    <property type="entry name" value="Znf_RING/FYVE/PHD"/>
</dbReference>
<dbReference type="InterPro" id="IPR028938">
    <property type="entry name" value="Rsf1-like"/>
</dbReference>
<proteinExistence type="predicted"/>
<feature type="region of interest" description="Disordered" evidence="5">
    <location>
        <begin position="1122"/>
        <end position="1172"/>
    </location>
</feature>
<evidence type="ECO:0000259" key="6">
    <source>
        <dbReference type="PROSITE" id="PS50016"/>
    </source>
</evidence>
<keyword evidence="8" id="KW-1185">Reference proteome</keyword>
<feature type="compositionally biased region" description="Polar residues" evidence="5">
    <location>
        <begin position="1124"/>
        <end position="1138"/>
    </location>
</feature>
<dbReference type="SMART" id="SM00249">
    <property type="entry name" value="PHD"/>
    <property type="match status" value="1"/>
</dbReference>
<feature type="region of interest" description="Disordered" evidence="5">
    <location>
        <begin position="675"/>
        <end position="963"/>
    </location>
</feature>
<feature type="compositionally biased region" description="Acidic residues" evidence="5">
    <location>
        <begin position="406"/>
        <end position="436"/>
    </location>
</feature>
<dbReference type="PANTHER" id="PTHR14296">
    <property type="entry name" value="REMODELING AND SPACING FACTOR 1"/>
    <property type="match status" value="1"/>
</dbReference>
<feature type="compositionally biased region" description="Acidic residues" evidence="5">
    <location>
        <begin position="712"/>
        <end position="742"/>
    </location>
</feature>
<organism evidence="7 8">
    <name type="scientific">Caenorhabditis bovis</name>
    <dbReference type="NCBI Taxonomy" id="2654633"/>
    <lineage>
        <taxon>Eukaryota</taxon>
        <taxon>Metazoa</taxon>
        <taxon>Ecdysozoa</taxon>
        <taxon>Nematoda</taxon>
        <taxon>Chromadorea</taxon>
        <taxon>Rhabditida</taxon>
        <taxon>Rhabditina</taxon>
        <taxon>Rhabditomorpha</taxon>
        <taxon>Rhabditoidea</taxon>
        <taxon>Rhabditidae</taxon>
        <taxon>Peloderinae</taxon>
        <taxon>Caenorhabditis</taxon>
    </lineage>
</organism>
<feature type="compositionally biased region" description="Basic and acidic residues" evidence="5">
    <location>
        <begin position="478"/>
        <end position="487"/>
    </location>
</feature>
<dbReference type="PROSITE" id="PS50016">
    <property type="entry name" value="ZF_PHD_2"/>
    <property type="match status" value="1"/>
</dbReference>
<feature type="domain" description="PHD-type" evidence="6">
    <location>
        <begin position="489"/>
        <end position="539"/>
    </location>
</feature>
<evidence type="ECO:0000313" key="8">
    <source>
        <dbReference type="Proteomes" id="UP000494206"/>
    </source>
</evidence>
<dbReference type="InterPro" id="IPR001965">
    <property type="entry name" value="Znf_PHD"/>
</dbReference>
<feature type="compositionally biased region" description="Basic residues" evidence="5">
    <location>
        <begin position="748"/>
        <end position="759"/>
    </location>
</feature>
<dbReference type="PROSITE" id="PS01359">
    <property type="entry name" value="ZF_PHD_1"/>
    <property type="match status" value="1"/>
</dbReference>
<feature type="region of interest" description="Disordered" evidence="5">
    <location>
        <begin position="593"/>
        <end position="640"/>
    </location>
</feature>
<name>A0A8S1E803_9PELO</name>
<evidence type="ECO:0000256" key="2">
    <source>
        <dbReference type="ARBA" id="ARBA00022771"/>
    </source>
</evidence>
<protein>
    <recommendedName>
        <fullName evidence="6">PHD-type domain-containing protein</fullName>
    </recommendedName>
</protein>
<gene>
    <name evidence="7" type="ORF">CBOVIS_LOCUS2982</name>
</gene>
<feature type="compositionally biased region" description="Basic and acidic residues" evidence="5">
    <location>
        <begin position="782"/>
        <end position="798"/>
    </location>
</feature>
<dbReference type="InterPro" id="IPR019786">
    <property type="entry name" value="Zinc_finger_PHD-type_CS"/>
</dbReference>
<dbReference type="GO" id="GO:0045892">
    <property type="term" value="P:negative regulation of DNA-templated transcription"/>
    <property type="evidence" value="ECO:0007669"/>
    <property type="project" value="TreeGrafter"/>
</dbReference>
<feature type="region of interest" description="Disordered" evidence="5">
    <location>
        <begin position="331"/>
        <end position="489"/>
    </location>
</feature>
<reference evidence="7 8" key="1">
    <citation type="submission" date="2020-04" db="EMBL/GenBank/DDBJ databases">
        <authorList>
            <person name="Laetsch R D."/>
            <person name="Stevens L."/>
            <person name="Kumar S."/>
            <person name="Blaxter L. M."/>
        </authorList>
    </citation>
    <scope>NUCLEOTIDE SEQUENCE [LARGE SCALE GENOMIC DNA]</scope>
</reference>
<dbReference type="GO" id="GO:0042393">
    <property type="term" value="F:histone binding"/>
    <property type="evidence" value="ECO:0007669"/>
    <property type="project" value="TreeGrafter"/>
</dbReference>
<keyword evidence="1" id="KW-0479">Metal-binding</keyword>
<feature type="compositionally biased region" description="Acidic residues" evidence="5">
    <location>
        <begin position="339"/>
        <end position="355"/>
    </location>
</feature>
<dbReference type="OrthoDB" id="10055895at2759"/>
<evidence type="ECO:0000256" key="5">
    <source>
        <dbReference type="SAM" id="MobiDB-lite"/>
    </source>
</evidence>
<feature type="compositionally biased region" description="Acidic residues" evidence="5">
    <location>
        <begin position="45"/>
        <end position="63"/>
    </location>
</feature>
<feature type="compositionally biased region" description="Acidic residues" evidence="5">
    <location>
        <begin position="863"/>
        <end position="920"/>
    </location>
</feature>
<evidence type="ECO:0000256" key="3">
    <source>
        <dbReference type="ARBA" id="ARBA00022833"/>
    </source>
</evidence>
<keyword evidence="3" id="KW-0862">Zinc</keyword>